<comment type="similarity">
    <text evidence="3">Belongs to the glycosyltransferase 85 family.</text>
</comment>
<dbReference type="GO" id="GO:0005886">
    <property type="term" value="C:plasma membrane"/>
    <property type="evidence" value="ECO:0007669"/>
    <property type="project" value="UniProtKB-SubCell"/>
</dbReference>
<dbReference type="InterPro" id="IPR020963">
    <property type="entry name" value="ArabinofuranosylTrfase_AftA_N"/>
</dbReference>
<keyword evidence="8 13" id="KW-0812">Transmembrane</keyword>
<evidence type="ECO:0000256" key="7">
    <source>
        <dbReference type="ARBA" id="ARBA00022679"/>
    </source>
</evidence>
<evidence type="ECO:0000256" key="3">
    <source>
        <dbReference type="ARBA" id="ARBA00009655"/>
    </source>
</evidence>
<feature type="transmembrane region" description="Helical" evidence="13">
    <location>
        <begin position="218"/>
        <end position="234"/>
    </location>
</feature>
<feature type="transmembrane region" description="Helical" evidence="13">
    <location>
        <begin position="287"/>
        <end position="310"/>
    </location>
</feature>
<feature type="transmembrane region" description="Helical" evidence="13">
    <location>
        <begin position="425"/>
        <end position="442"/>
    </location>
</feature>
<dbReference type="EC" id="2.4.2.46" evidence="4"/>
<evidence type="ECO:0000313" key="16">
    <source>
        <dbReference type="EMBL" id="QQB46668.1"/>
    </source>
</evidence>
<keyword evidence="6" id="KW-1003">Cell membrane</keyword>
<feature type="transmembrane region" description="Helical" evidence="13">
    <location>
        <begin position="83"/>
        <end position="102"/>
    </location>
</feature>
<dbReference type="GeneID" id="92758994"/>
<feature type="transmembrane region" description="Helical" evidence="13">
    <location>
        <begin position="195"/>
        <end position="212"/>
    </location>
</feature>
<dbReference type="GO" id="GO:0045227">
    <property type="term" value="P:capsule polysaccharide biosynthetic process"/>
    <property type="evidence" value="ECO:0007669"/>
    <property type="project" value="UniProtKB-UniPathway"/>
</dbReference>
<organism evidence="16 17">
    <name type="scientific">Corynebacterium glucuronolyticum</name>
    <dbReference type="NCBI Taxonomy" id="39791"/>
    <lineage>
        <taxon>Bacteria</taxon>
        <taxon>Bacillati</taxon>
        <taxon>Actinomycetota</taxon>
        <taxon>Actinomycetes</taxon>
        <taxon>Mycobacteriales</taxon>
        <taxon>Corynebacteriaceae</taxon>
        <taxon>Corynebacterium</taxon>
    </lineage>
</organism>
<comment type="subcellular location">
    <subcellularLocation>
        <location evidence="1">Cell membrane</location>
        <topology evidence="1">Multi-pass membrane protein</topology>
    </subcellularLocation>
</comment>
<dbReference type="OrthoDB" id="4775300at2"/>
<evidence type="ECO:0000256" key="13">
    <source>
        <dbReference type="SAM" id="Phobius"/>
    </source>
</evidence>
<evidence type="ECO:0000256" key="5">
    <source>
        <dbReference type="ARBA" id="ARBA00020482"/>
    </source>
</evidence>
<proteinExistence type="inferred from homology"/>
<evidence type="ECO:0000256" key="1">
    <source>
        <dbReference type="ARBA" id="ARBA00004651"/>
    </source>
</evidence>
<feature type="transmembrane region" description="Helical" evidence="13">
    <location>
        <begin position="49"/>
        <end position="74"/>
    </location>
</feature>
<evidence type="ECO:0000256" key="6">
    <source>
        <dbReference type="ARBA" id="ARBA00022475"/>
    </source>
</evidence>
<dbReference type="InterPro" id="IPR020959">
    <property type="entry name" value="ArabinofuranosylTrfase_AftA_C"/>
</dbReference>
<dbReference type="UniPathway" id="UPA00963"/>
<evidence type="ECO:0000259" key="14">
    <source>
        <dbReference type="Pfam" id="PF12249"/>
    </source>
</evidence>
<evidence type="ECO:0000256" key="12">
    <source>
        <dbReference type="ARBA" id="ARBA00034030"/>
    </source>
</evidence>
<dbReference type="EMBL" id="CP066007">
    <property type="protein sequence ID" value="QQB46668.1"/>
    <property type="molecule type" value="Genomic_DNA"/>
</dbReference>
<comment type="pathway">
    <text evidence="2">Cell wall biogenesis; cell wall polysaccharide biosynthesis.</text>
</comment>
<dbReference type="AlphaFoldDB" id="A0A7T4JV89"/>
<keyword evidence="9 13" id="KW-1133">Transmembrane helix</keyword>
<evidence type="ECO:0000313" key="17">
    <source>
        <dbReference type="Proteomes" id="UP000596145"/>
    </source>
</evidence>
<feature type="transmembrane region" description="Helical" evidence="13">
    <location>
        <begin position="169"/>
        <end position="188"/>
    </location>
</feature>
<feature type="transmembrane region" description="Helical" evidence="13">
    <location>
        <begin position="364"/>
        <end position="386"/>
    </location>
</feature>
<accession>A0A7T4JV89</accession>
<reference evidence="16 17" key="1">
    <citation type="submission" date="2020-12" db="EMBL/GenBank/DDBJ databases">
        <title>FDA dAtabase for Regulatory Grade micrObial Sequences (FDA-ARGOS): Supporting development and validation of Infectious Disease Dx tests.</title>
        <authorList>
            <person name="Sproer C."/>
            <person name="Gronow S."/>
            <person name="Severitt S."/>
            <person name="Schroder I."/>
            <person name="Tallon L."/>
            <person name="Sadzewicz L."/>
            <person name="Zhao X."/>
            <person name="Boylan J."/>
            <person name="Ott S."/>
            <person name="Bowen H."/>
            <person name="Vavikolanu K."/>
            <person name="Mehta A."/>
            <person name="Aluvathingal J."/>
            <person name="Nadendla S."/>
            <person name="Lowell S."/>
            <person name="Myers T."/>
            <person name="Yan Y."/>
            <person name="Sichtig H."/>
        </authorList>
    </citation>
    <scope>NUCLEOTIDE SEQUENCE [LARGE SCALE GENOMIC DNA]</scope>
    <source>
        <strain evidence="16 17">FDAARGOS_1053</strain>
    </source>
</reference>
<evidence type="ECO:0000256" key="2">
    <source>
        <dbReference type="ARBA" id="ARBA00004776"/>
    </source>
</evidence>
<evidence type="ECO:0000256" key="4">
    <source>
        <dbReference type="ARBA" id="ARBA00012037"/>
    </source>
</evidence>
<keyword evidence="10 13" id="KW-0472">Membrane</keyword>
<dbReference type="Pfam" id="PF12250">
    <property type="entry name" value="AftA_N"/>
    <property type="match status" value="1"/>
</dbReference>
<evidence type="ECO:0000256" key="10">
    <source>
        <dbReference type="ARBA" id="ARBA00023136"/>
    </source>
</evidence>
<feature type="transmembrane region" description="Helical" evidence="13">
    <location>
        <begin position="241"/>
        <end position="258"/>
    </location>
</feature>
<name>A0A7T4JV89_9CORY</name>
<feature type="transmembrane region" description="Helical" evidence="13">
    <location>
        <begin position="264"/>
        <end position="280"/>
    </location>
</feature>
<dbReference type="Pfam" id="PF12249">
    <property type="entry name" value="AftA_C"/>
    <property type="match status" value="1"/>
</dbReference>
<gene>
    <name evidence="16" type="ORF">I6I10_01610</name>
</gene>
<evidence type="ECO:0000259" key="15">
    <source>
        <dbReference type="Pfam" id="PF12250"/>
    </source>
</evidence>
<evidence type="ECO:0000256" key="11">
    <source>
        <dbReference type="ARBA" id="ARBA00033184"/>
    </source>
</evidence>
<evidence type="ECO:0000256" key="9">
    <source>
        <dbReference type="ARBA" id="ARBA00022989"/>
    </source>
</evidence>
<feature type="transmembrane region" description="Helical" evidence="13">
    <location>
        <begin position="336"/>
        <end position="357"/>
    </location>
</feature>
<feature type="domain" description="Arabinofuranosyltransferase AftA C-terminal" evidence="14">
    <location>
        <begin position="445"/>
        <end position="623"/>
    </location>
</feature>
<keyword evidence="7 16" id="KW-0808">Transferase</keyword>
<dbReference type="Proteomes" id="UP000596145">
    <property type="component" value="Chromosome"/>
</dbReference>
<feature type="domain" description="Arabinofuranosyltransferase AftA N-terminal" evidence="15">
    <location>
        <begin position="19"/>
        <end position="420"/>
    </location>
</feature>
<evidence type="ECO:0000256" key="8">
    <source>
        <dbReference type="ARBA" id="ARBA00022692"/>
    </source>
</evidence>
<feature type="transmembrane region" description="Helical" evidence="13">
    <location>
        <begin position="392"/>
        <end position="413"/>
    </location>
</feature>
<protein>
    <recommendedName>
        <fullName evidence="5">Galactan 5-O-arabinofuranosyltransferase</fullName>
        <ecNumber evidence="4">2.4.2.46</ecNumber>
    </recommendedName>
    <alternativeName>
        <fullName evidence="11">Arabinofuranosyltransferase AftA</fullName>
    </alternativeName>
</protein>
<comment type="catalytic activity">
    <reaction evidence="12">
        <text>Adds an alpha-D-arabinofuranosyl group from trans,octacis-decaprenylphospho-beta-D-arabinofuranose at the 5-O-position of the eighth, tenth and twelfth galactofuranose unit of the galactofuranan chain of [beta-D-galactofuranosyl-(1-&gt;5)-beta-D-galactofuranosyl-(1-&gt;6)]14-beta-D-galactofuranosyl-(1-&gt;5)-beta-D-galactofuranosyl-(1-&gt;4)-alpha-L-rhamnopyranosyl-(1-&gt;3)-N-acetyl-alpha-D-glucosaminyl-diphospho-trans,octacis-decaprenol.</text>
        <dbReference type="EC" id="2.4.2.46"/>
    </reaction>
</comment>
<dbReference type="RefSeq" id="WP_084035999.1">
    <property type="nucleotide sequence ID" value="NZ_CP066007.1"/>
</dbReference>
<sequence>MGNEYAPDRLPLATTLAAIAAAGVGGGLATFLVWFALRHTNLPAFTSSNLTTAVATAGTVIVCLAAAAAVWCWFHGPTKLRPLVYLVCYLAPAGIVCTTTAVPLSTSKLWLDGITGDQEFRTQFLTRLTDSWHISDMNYIDMPSYYPGSWFWLGGRFANILGLPGWEVFQPWALVSIAGAVSVLTPVWQRLIGSLPVATAITLVTTCVVLVISAAEPYAAIIAAGSSAAMVLAGRALRGHLWSLIGIIVFLGISATMYTLYTSVLAGTLILGSAIVAALVEQSIKPLLRMILIGICSGLIALTVWGPYLWAVLSGRPRSGATSQHYLPYSGAQVPLPMFSFTVIGLLCLVGLIYMMLNILEPDIMSLGITVIVTYGWIIASMVASLGGTTLLGFRLDAVLTVCLATLGVLGLAQAHLSYLPTKPRITAAVAIVIALAGIYYAQEIPARNTNAIDRAHTDTDGEGRRADRFAPGSATFYEAIDAELRTHTTSPADTVVLTDERTFLAYYPYRGFQAMTSHYANPLGQFDLRNTLIEHWANASWNELKDPDAFKDALDASPWAPPQAFIFRGNADDMDTGWTYDLAEDIYPNNPNVRFRGIFFNPAVFSAPYWDVAQVGPFVVVTLN</sequence>
<dbReference type="GO" id="GO:0016757">
    <property type="term" value="F:glycosyltransferase activity"/>
    <property type="evidence" value="ECO:0007669"/>
    <property type="project" value="InterPro"/>
</dbReference>
<feature type="transmembrane region" description="Helical" evidence="13">
    <location>
        <begin position="12"/>
        <end position="37"/>
    </location>
</feature>
<dbReference type="GO" id="GO:0044038">
    <property type="term" value="P:cell wall macromolecule biosynthetic process"/>
    <property type="evidence" value="ECO:0007669"/>
    <property type="project" value="InterPro"/>
</dbReference>